<protein>
    <recommendedName>
        <fullName evidence="2">UPF0301 protein SAMN04488002_0943</fullName>
    </recommendedName>
</protein>
<gene>
    <name evidence="3" type="ORF">SAMN04488002_0943</name>
</gene>
<dbReference type="PANTHER" id="PTHR30327:SF1">
    <property type="entry name" value="UPF0301 PROTEIN YQGE"/>
    <property type="match status" value="1"/>
</dbReference>
<dbReference type="GO" id="GO:0005829">
    <property type="term" value="C:cytosol"/>
    <property type="evidence" value="ECO:0007669"/>
    <property type="project" value="TreeGrafter"/>
</dbReference>
<dbReference type="SUPFAM" id="SSF143456">
    <property type="entry name" value="VC0467-like"/>
    <property type="match status" value="1"/>
</dbReference>
<keyword evidence="4" id="KW-1185">Reference proteome</keyword>
<dbReference type="STRING" id="670154.SAMN04488002_0943"/>
<dbReference type="AlphaFoldDB" id="A0A1I6G5R6"/>
<name>A0A1I6G5R6_9RHOB</name>
<evidence type="ECO:0000313" key="4">
    <source>
        <dbReference type="Proteomes" id="UP000199658"/>
    </source>
</evidence>
<reference evidence="4" key="1">
    <citation type="submission" date="2016-10" db="EMBL/GenBank/DDBJ databases">
        <authorList>
            <person name="Varghese N."/>
            <person name="Submissions S."/>
        </authorList>
    </citation>
    <scope>NUCLEOTIDE SEQUENCE [LARGE SCALE GENOMIC DNA]</scope>
    <source>
        <strain evidence="4">DSM 26921</strain>
    </source>
</reference>
<sequence length="210" mass="22639">MMPSAASVPLDCRGASRHLGAMSFDSTQLAGKLLIAMPDMGDPRFERSVIFMCSHSEDRAMGLIVNKPARDLRFNDLLKQLDIPEAPRSRQIRVHVGGPVDYGRGFVLHSPDYHSTDSTLEIDGGYGLTATLDILEDISHGDGPERCLLAMGYAGWGPGQLEAEIQHNGWLICDADSDLVFEGENDAKWTGALDLMGINPLMLSPGGGSA</sequence>
<dbReference type="Pfam" id="PF02622">
    <property type="entry name" value="DUF179"/>
    <property type="match status" value="1"/>
</dbReference>
<dbReference type="HAMAP" id="MF_00758">
    <property type="entry name" value="UPF0301"/>
    <property type="match status" value="1"/>
</dbReference>
<dbReference type="EMBL" id="FOYO01000001">
    <property type="protein sequence ID" value="SFR37546.1"/>
    <property type="molecule type" value="Genomic_DNA"/>
</dbReference>
<evidence type="ECO:0000256" key="2">
    <source>
        <dbReference type="HAMAP-Rule" id="MF_00758"/>
    </source>
</evidence>
<evidence type="ECO:0000313" key="3">
    <source>
        <dbReference type="EMBL" id="SFR37546.1"/>
    </source>
</evidence>
<proteinExistence type="inferred from homology"/>
<dbReference type="PANTHER" id="PTHR30327">
    <property type="entry name" value="UNCHARACTERIZED PROTEIN YQGE"/>
    <property type="match status" value="1"/>
</dbReference>
<dbReference type="InterPro" id="IPR003774">
    <property type="entry name" value="AlgH-like"/>
</dbReference>
<evidence type="ECO:0000256" key="1">
    <source>
        <dbReference type="ARBA" id="ARBA00009600"/>
    </source>
</evidence>
<dbReference type="NCBIfam" id="NF001268">
    <property type="entry name" value="PRK00228.1-4"/>
    <property type="match status" value="1"/>
</dbReference>
<dbReference type="Gene3D" id="3.40.1740.10">
    <property type="entry name" value="VC0467-like"/>
    <property type="match status" value="1"/>
</dbReference>
<dbReference type="Proteomes" id="UP000199658">
    <property type="component" value="Unassembled WGS sequence"/>
</dbReference>
<accession>A0A1I6G5R6</accession>
<organism evidence="3 4">
    <name type="scientific">Litoreibacter janthinus</name>
    <dbReference type="NCBI Taxonomy" id="670154"/>
    <lineage>
        <taxon>Bacteria</taxon>
        <taxon>Pseudomonadati</taxon>
        <taxon>Pseudomonadota</taxon>
        <taxon>Alphaproteobacteria</taxon>
        <taxon>Rhodobacterales</taxon>
        <taxon>Roseobacteraceae</taxon>
        <taxon>Litoreibacter</taxon>
    </lineage>
</organism>
<comment type="similarity">
    <text evidence="1 2">Belongs to the UPF0301 (AlgH) family.</text>
</comment>